<dbReference type="GO" id="GO:0016705">
    <property type="term" value="F:oxidoreductase activity, acting on paired donors, with incorporation or reduction of molecular oxygen"/>
    <property type="evidence" value="ECO:0007669"/>
    <property type="project" value="InterPro"/>
</dbReference>
<dbReference type="EMBL" id="JAKWBI020000015">
    <property type="protein sequence ID" value="KAJ2906363.1"/>
    <property type="molecule type" value="Genomic_DNA"/>
</dbReference>
<dbReference type="InterPro" id="IPR036396">
    <property type="entry name" value="Cyt_P450_sf"/>
</dbReference>
<dbReference type="AlphaFoldDB" id="A0AAD5WWX3"/>
<dbReference type="PANTHER" id="PTHR19384">
    <property type="entry name" value="NITRIC OXIDE SYNTHASE-RELATED"/>
    <property type="match status" value="1"/>
</dbReference>
<proteinExistence type="predicted"/>
<dbReference type="GO" id="GO:0005506">
    <property type="term" value="F:iron ion binding"/>
    <property type="evidence" value="ECO:0007669"/>
    <property type="project" value="InterPro"/>
</dbReference>
<dbReference type="Proteomes" id="UP001201980">
    <property type="component" value="Unassembled WGS sequence"/>
</dbReference>
<keyword evidence="4" id="KW-1185">Reference proteome</keyword>
<dbReference type="GO" id="GO:0004497">
    <property type="term" value="F:monooxygenase activity"/>
    <property type="evidence" value="ECO:0007669"/>
    <property type="project" value="InterPro"/>
</dbReference>
<dbReference type="GO" id="GO:0010181">
    <property type="term" value="F:FMN binding"/>
    <property type="evidence" value="ECO:0007669"/>
    <property type="project" value="TreeGrafter"/>
</dbReference>
<reference evidence="3" key="1">
    <citation type="submission" date="2022-07" db="EMBL/GenBank/DDBJ databases">
        <title>Draft genome sequence of Zalerion maritima ATCC 34329, a (micro)plastics degrading marine fungus.</title>
        <authorList>
            <person name="Paco A."/>
            <person name="Goncalves M.F.M."/>
            <person name="Rocha-Santos T.A.P."/>
            <person name="Alves A."/>
        </authorList>
    </citation>
    <scope>NUCLEOTIDE SEQUENCE</scope>
    <source>
        <strain evidence="3">ATCC 34329</strain>
    </source>
</reference>
<sequence length="431" mass="47893">MTTPIPEPPALPLLGHVHQLDPSFLVGCIGRLADQLAKQAVPSQEPAWGVAHSILMPAFGPMSIKNMFPQMHDLATQLTPKWARFGPSVPIDVPSDFTRLALDTIALCAMDFRFNSYCAEELHPFINAVGDFLTESGGRALRLGILTMLMRGRAQKYQQDIDLMRETSREVLEYRKQTLTIKPKGFCMRAILRDGLDATALEHRLAGTTPASGKADGAGAHNWARRAHRPDRPRGRRVRRHVRGLFRVPGGRRVVPAFSVAERFGVETAGAGEPGEATVVEARTLAAPRRTGEEAPWRGFVQQRAASHDGGRQEAGKGGAFFHGRRAEGKDDLYAEELKVWEEKGVVTVRRAYSRDDAGTGKYVQDLLWEAREEVEKLWDGGAKVFVCGSRKVGERVRDVAVRIAMEDREGNEDCTNVRLRRKRLKSGMRD</sequence>
<evidence type="ECO:0000256" key="2">
    <source>
        <dbReference type="SAM" id="MobiDB-lite"/>
    </source>
</evidence>
<evidence type="ECO:0000313" key="4">
    <source>
        <dbReference type="Proteomes" id="UP001201980"/>
    </source>
</evidence>
<accession>A0AAD5WWX3</accession>
<dbReference type="GO" id="GO:0003958">
    <property type="term" value="F:NADPH-hemoprotein reductase activity"/>
    <property type="evidence" value="ECO:0007669"/>
    <property type="project" value="TreeGrafter"/>
</dbReference>
<feature type="compositionally biased region" description="Basic residues" evidence="2">
    <location>
        <begin position="223"/>
        <end position="235"/>
    </location>
</feature>
<organism evidence="3 4">
    <name type="scientific">Zalerion maritima</name>
    <dbReference type="NCBI Taxonomy" id="339359"/>
    <lineage>
        <taxon>Eukaryota</taxon>
        <taxon>Fungi</taxon>
        <taxon>Dikarya</taxon>
        <taxon>Ascomycota</taxon>
        <taxon>Pezizomycotina</taxon>
        <taxon>Sordariomycetes</taxon>
        <taxon>Lulworthiomycetidae</taxon>
        <taxon>Lulworthiales</taxon>
        <taxon>Lulworthiaceae</taxon>
        <taxon>Zalerion</taxon>
    </lineage>
</organism>
<protein>
    <submittedName>
        <fullName evidence="3">NADPH--cytochrome P450 reductase</fullName>
    </submittedName>
</protein>
<dbReference type="Gene3D" id="3.40.50.80">
    <property type="entry name" value="Nucleotide-binding domain of ferredoxin-NADP reductase (FNR) module"/>
    <property type="match status" value="1"/>
</dbReference>
<dbReference type="InterPro" id="IPR001128">
    <property type="entry name" value="Cyt_P450"/>
</dbReference>
<dbReference type="Pfam" id="PF00067">
    <property type="entry name" value="p450"/>
    <property type="match status" value="1"/>
</dbReference>
<name>A0AAD5WWX3_9PEZI</name>
<comment type="caution">
    <text evidence="3">The sequence shown here is derived from an EMBL/GenBank/DDBJ whole genome shotgun (WGS) entry which is preliminary data.</text>
</comment>
<dbReference type="SUPFAM" id="SSF52343">
    <property type="entry name" value="Ferredoxin reductase-like, C-terminal NADP-linked domain"/>
    <property type="match status" value="1"/>
</dbReference>
<feature type="region of interest" description="Disordered" evidence="2">
    <location>
        <begin position="208"/>
        <end position="235"/>
    </location>
</feature>
<dbReference type="GO" id="GO:0020037">
    <property type="term" value="F:heme binding"/>
    <property type="evidence" value="ECO:0007669"/>
    <property type="project" value="InterPro"/>
</dbReference>
<keyword evidence="1" id="KW-0285">Flavoprotein</keyword>
<dbReference type="PANTHER" id="PTHR19384:SF127">
    <property type="entry name" value="BIFUNCTIONAL CYTOCHROME P450_NADPH--P450 REDUCTASE"/>
    <property type="match status" value="1"/>
</dbReference>
<dbReference type="GO" id="GO:0050660">
    <property type="term" value="F:flavin adenine dinucleotide binding"/>
    <property type="evidence" value="ECO:0007669"/>
    <property type="project" value="TreeGrafter"/>
</dbReference>
<evidence type="ECO:0000313" key="3">
    <source>
        <dbReference type="EMBL" id="KAJ2906363.1"/>
    </source>
</evidence>
<dbReference type="Gene3D" id="1.10.630.10">
    <property type="entry name" value="Cytochrome P450"/>
    <property type="match status" value="1"/>
</dbReference>
<dbReference type="InterPro" id="IPR039261">
    <property type="entry name" value="FNR_nucleotide-bd"/>
</dbReference>
<evidence type="ECO:0000256" key="1">
    <source>
        <dbReference type="ARBA" id="ARBA00022630"/>
    </source>
</evidence>
<dbReference type="GO" id="GO:0005829">
    <property type="term" value="C:cytosol"/>
    <property type="evidence" value="ECO:0007669"/>
    <property type="project" value="TreeGrafter"/>
</dbReference>
<dbReference type="SUPFAM" id="SSF48264">
    <property type="entry name" value="Cytochrome P450"/>
    <property type="match status" value="1"/>
</dbReference>
<gene>
    <name evidence="3" type="ORF">MKZ38_002079</name>
</gene>